<dbReference type="eggNOG" id="ENOG5032HA5">
    <property type="taxonomic scope" value="Bacteria"/>
</dbReference>
<dbReference type="Proteomes" id="UP000006852">
    <property type="component" value="Chromosome"/>
</dbReference>
<reference evidence="2 3" key="1">
    <citation type="journal article" date="2011" name="Stand. Genomic Sci.">
        <title>Complete genome sequence of Treponema succinifaciens type strain (6091).</title>
        <authorList>
            <person name="Han C."/>
            <person name="Gronow S."/>
            <person name="Teshima H."/>
            <person name="Lapidus A."/>
            <person name="Nolan M."/>
            <person name="Lucas S."/>
            <person name="Hammon N."/>
            <person name="Deshpande S."/>
            <person name="Cheng J.F."/>
            <person name="Zeytun A."/>
            <person name="Tapia R."/>
            <person name="Goodwin L."/>
            <person name="Pitluck S."/>
            <person name="Liolios K."/>
            <person name="Pagani I."/>
            <person name="Ivanova N."/>
            <person name="Mavromatis K."/>
            <person name="Mikhailova N."/>
            <person name="Huntemann M."/>
            <person name="Pati A."/>
            <person name="Chen A."/>
            <person name="Palaniappan K."/>
            <person name="Land M."/>
            <person name="Hauser L."/>
            <person name="Brambilla E.M."/>
            <person name="Rohde M."/>
            <person name="Goker M."/>
            <person name="Woyke T."/>
            <person name="Bristow J."/>
            <person name="Eisen J.A."/>
            <person name="Markowitz V."/>
            <person name="Hugenholtz P."/>
            <person name="Kyrpides N.C."/>
            <person name="Klenk H.P."/>
            <person name="Detter J.C."/>
        </authorList>
    </citation>
    <scope>NUCLEOTIDE SEQUENCE [LARGE SCALE GENOMIC DNA]</scope>
    <source>
        <strain evidence="3">ATCC 33096 / DSM 2489 / 6091</strain>
    </source>
</reference>
<dbReference type="HOGENOM" id="CLU_469233_0_0_12"/>
<dbReference type="OrthoDB" id="359195at2"/>
<reference evidence="3" key="2">
    <citation type="submission" date="2011-04" db="EMBL/GenBank/DDBJ databases">
        <title>The complete genome of chromosome of Treponema succinifaciens DSM 2489.</title>
        <authorList>
            <person name="Lucas S."/>
            <person name="Copeland A."/>
            <person name="Lapidus A."/>
            <person name="Bruce D."/>
            <person name="Goodwin L."/>
            <person name="Pitluck S."/>
            <person name="Peters L."/>
            <person name="Kyrpides N."/>
            <person name="Mavromatis K."/>
            <person name="Ivanova N."/>
            <person name="Ovchinnikova G."/>
            <person name="Teshima H."/>
            <person name="Detter J.C."/>
            <person name="Tapia R."/>
            <person name="Han C."/>
            <person name="Land M."/>
            <person name="Hauser L."/>
            <person name="Markowitz V."/>
            <person name="Cheng J.-F."/>
            <person name="Hugenholtz P."/>
            <person name="Woyke T."/>
            <person name="Wu D."/>
            <person name="Gronow S."/>
            <person name="Wellnitz S."/>
            <person name="Brambilla E."/>
            <person name="Klenk H.-P."/>
            <person name="Eisen J.A."/>
        </authorList>
    </citation>
    <scope>NUCLEOTIDE SEQUENCE [LARGE SCALE GENOMIC DNA]</scope>
    <source>
        <strain evidence="3">ATCC 33096 / DSM 2489 / 6091</strain>
    </source>
</reference>
<dbReference type="AlphaFoldDB" id="F2NTK5"/>
<feature type="coiled-coil region" evidence="1">
    <location>
        <begin position="113"/>
        <end position="140"/>
    </location>
</feature>
<name>F2NTK5_TRES6</name>
<evidence type="ECO:0000313" key="2">
    <source>
        <dbReference type="EMBL" id="AEB14994.1"/>
    </source>
</evidence>
<protein>
    <submittedName>
        <fullName evidence="2">Uncharacterized protein</fullName>
    </submittedName>
</protein>
<keyword evidence="1" id="KW-0175">Coiled coil</keyword>
<dbReference type="STRING" id="869209.Tresu_2125"/>
<gene>
    <name evidence="2" type="ordered locus">Tresu_2125</name>
</gene>
<sequence length="552" mass="62526">MNFLFRKYKRFFFIFSLLLFLTENIFCEPWILAAQKFDFDSGKNLNSAEQDLSSIMPQLIMEKISEGLSRNTTPQEMLDRSLNNLLVERQSLFLQLSKEIKTRDAIFLLSGSKKRIQKKISAQEKKIDEIKNQIDENLEKTHLLYEEFKNANSSQEEKTETSFSPLPFNPFKNLFVKKKSPVLPKPQNENVSFYKENAYELFSPSKEALDSGIESRKFENEVVAAKINGLISGSIIVYGEYFSISCALYNFPGKKILGQVTEIGSLKSYISVAENAANYFVPIIVNSFPVEICFEIQPPEVFKNAIVSVDGNIYKNPPEKISVPSGNHSITIEAKGYIPRSINYDFEGSKIFKLQGNMKLKSEVSGSIELKRNLENGFLYSGSNLLSEISDENFSAEISFDGTPVIGQFKSAQDENALFFFYVPEILQKNQARLSVKGKTVNHSEYIDKRRIAAYRAYTALVLSVPFTLYSVGKNNSVTNAYNRGSLKDYDEVLKWRRYGTISSGITFACLGFFGFELARYLIAANSLLPSNAKEISSSEISNSAWTEIQEE</sequence>
<proteinExistence type="predicted"/>
<dbReference type="EMBL" id="CP002631">
    <property type="protein sequence ID" value="AEB14994.1"/>
    <property type="molecule type" value="Genomic_DNA"/>
</dbReference>
<keyword evidence="3" id="KW-1185">Reference proteome</keyword>
<organism evidence="2 3">
    <name type="scientific">Treponema succinifaciens (strain ATCC 33096 / DSM 2489 / 6091)</name>
    <dbReference type="NCBI Taxonomy" id="869209"/>
    <lineage>
        <taxon>Bacteria</taxon>
        <taxon>Pseudomonadati</taxon>
        <taxon>Spirochaetota</taxon>
        <taxon>Spirochaetia</taxon>
        <taxon>Spirochaetales</taxon>
        <taxon>Treponemataceae</taxon>
        <taxon>Treponema</taxon>
    </lineage>
</organism>
<evidence type="ECO:0000313" key="3">
    <source>
        <dbReference type="Proteomes" id="UP000006852"/>
    </source>
</evidence>
<dbReference type="KEGG" id="tsu:Tresu_2125"/>
<evidence type="ECO:0000256" key="1">
    <source>
        <dbReference type="SAM" id="Coils"/>
    </source>
</evidence>
<accession>F2NTK5</accession>